<name>A0A367JYZ7_RHIAZ</name>
<dbReference type="GO" id="GO:0036228">
    <property type="term" value="P:protein localization to nuclear inner membrane"/>
    <property type="evidence" value="ECO:0007669"/>
    <property type="project" value="TreeGrafter"/>
</dbReference>
<feature type="domain" description="Nucleoporin Nup133/Nup155-like N-terminal" evidence="6">
    <location>
        <begin position="158"/>
        <end position="362"/>
    </location>
</feature>
<dbReference type="InterPro" id="IPR004870">
    <property type="entry name" value="Nucleoporin_Nup155"/>
</dbReference>
<dbReference type="Proteomes" id="UP000252139">
    <property type="component" value="Unassembled WGS sequence"/>
</dbReference>
<organism evidence="7 8">
    <name type="scientific">Rhizopus azygosporus</name>
    <name type="common">Rhizopus microsporus var. azygosporus</name>
    <dbReference type="NCBI Taxonomy" id="86630"/>
    <lineage>
        <taxon>Eukaryota</taxon>
        <taxon>Fungi</taxon>
        <taxon>Fungi incertae sedis</taxon>
        <taxon>Mucoromycota</taxon>
        <taxon>Mucoromycotina</taxon>
        <taxon>Mucoromycetes</taxon>
        <taxon>Mucorales</taxon>
        <taxon>Mucorineae</taxon>
        <taxon>Rhizopodaceae</taxon>
        <taxon>Rhizopus</taxon>
    </lineage>
</organism>
<evidence type="ECO:0000256" key="1">
    <source>
        <dbReference type="ARBA" id="ARBA00004123"/>
    </source>
</evidence>
<dbReference type="InterPro" id="IPR007187">
    <property type="entry name" value="Nucleoporin_Nup133/Nup155_C"/>
</dbReference>
<dbReference type="SUPFAM" id="SSF50969">
    <property type="entry name" value="YVTN repeat-like/Quinoprotein amine dehydrogenase"/>
    <property type="match status" value="1"/>
</dbReference>
<comment type="subcellular location">
    <subcellularLocation>
        <location evidence="1">Nucleus</location>
    </subcellularLocation>
</comment>
<dbReference type="AlphaFoldDB" id="A0A367JYZ7"/>
<gene>
    <name evidence="7" type="ORF">CU097_012445</name>
</gene>
<dbReference type="STRING" id="86630.A0A367JYZ7"/>
<dbReference type="OrthoDB" id="338970at2759"/>
<evidence type="ECO:0000256" key="2">
    <source>
        <dbReference type="ARBA" id="ARBA00007373"/>
    </source>
</evidence>
<keyword evidence="3" id="KW-0813">Transport</keyword>
<dbReference type="GO" id="GO:0006405">
    <property type="term" value="P:RNA export from nucleus"/>
    <property type="evidence" value="ECO:0007669"/>
    <property type="project" value="TreeGrafter"/>
</dbReference>
<feature type="domain" description="Nucleoporin Nup133/Nup155-like C-terminal" evidence="5">
    <location>
        <begin position="595"/>
        <end position="944"/>
    </location>
</feature>
<protein>
    <submittedName>
        <fullName evidence="7">Uncharacterized protein</fullName>
    </submittedName>
</protein>
<dbReference type="GO" id="GO:0000972">
    <property type="term" value="P:transcription-dependent tethering of RNA polymerase II gene DNA at nuclear periphery"/>
    <property type="evidence" value="ECO:0007669"/>
    <property type="project" value="TreeGrafter"/>
</dbReference>
<comment type="caution">
    <text evidence="7">The sequence shown here is derived from an EMBL/GenBank/DDBJ whole genome shotgun (WGS) entry which is preliminary data.</text>
</comment>
<dbReference type="InterPro" id="IPR042538">
    <property type="entry name" value="Nucleoporin_Nup155_C_3"/>
</dbReference>
<keyword evidence="4" id="KW-0539">Nucleus</keyword>
<evidence type="ECO:0000259" key="5">
    <source>
        <dbReference type="Pfam" id="PF03177"/>
    </source>
</evidence>
<evidence type="ECO:0000256" key="3">
    <source>
        <dbReference type="ARBA" id="ARBA00022448"/>
    </source>
</evidence>
<dbReference type="GO" id="GO:0044611">
    <property type="term" value="C:nuclear pore inner ring"/>
    <property type="evidence" value="ECO:0007669"/>
    <property type="project" value="TreeGrafter"/>
</dbReference>
<evidence type="ECO:0000256" key="4">
    <source>
        <dbReference type="ARBA" id="ARBA00023242"/>
    </source>
</evidence>
<dbReference type="InterPro" id="IPR042537">
    <property type="entry name" value="Nucleoporin_Nup155_C_2"/>
</dbReference>
<evidence type="ECO:0000313" key="8">
    <source>
        <dbReference type="Proteomes" id="UP000252139"/>
    </source>
</evidence>
<accession>A0A367JYZ7</accession>
<reference evidence="7 8" key="1">
    <citation type="journal article" date="2018" name="G3 (Bethesda)">
        <title>Phylogenetic and Phylogenomic Definition of Rhizopus Species.</title>
        <authorList>
            <person name="Gryganskyi A.P."/>
            <person name="Golan J."/>
            <person name="Dolatabadi S."/>
            <person name="Mondo S."/>
            <person name="Robb S."/>
            <person name="Idnurm A."/>
            <person name="Muszewska A."/>
            <person name="Steczkiewicz K."/>
            <person name="Masonjones S."/>
            <person name="Liao H.L."/>
            <person name="Gajdeczka M.T."/>
            <person name="Anike F."/>
            <person name="Vuek A."/>
            <person name="Anishchenko I.M."/>
            <person name="Voigt K."/>
            <person name="de Hoog G.S."/>
            <person name="Smith M.E."/>
            <person name="Heitman J."/>
            <person name="Vilgalys R."/>
            <person name="Stajich J.E."/>
        </authorList>
    </citation>
    <scope>NUCLEOTIDE SEQUENCE [LARGE SCALE GENOMIC DNA]</scope>
    <source>
        <strain evidence="7 8">CBS 357.93</strain>
    </source>
</reference>
<evidence type="ECO:0000313" key="7">
    <source>
        <dbReference type="EMBL" id="RCH94881.1"/>
    </source>
</evidence>
<dbReference type="GO" id="GO:0017056">
    <property type="term" value="F:structural constituent of nuclear pore"/>
    <property type="evidence" value="ECO:0007669"/>
    <property type="project" value="InterPro"/>
</dbReference>
<dbReference type="Pfam" id="PF08801">
    <property type="entry name" value="Nucleoporin_N"/>
    <property type="match status" value="1"/>
</dbReference>
<dbReference type="Pfam" id="PF03177">
    <property type="entry name" value="Nucleoporin_C"/>
    <property type="match status" value="1"/>
</dbReference>
<dbReference type="Gene3D" id="1.20.58.1780">
    <property type="match status" value="1"/>
</dbReference>
<dbReference type="EMBL" id="PJQL01000529">
    <property type="protein sequence ID" value="RCH94881.1"/>
    <property type="molecule type" value="Genomic_DNA"/>
</dbReference>
<evidence type="ECO:0000259" key="6">
    <source>
        <dbReference type="Pfam" id="PF08801"/>
    </source>
</evidence>
<proteinExistence type="inferred from homology"/>
<comment type="similarity">
    <text evidence="2">Belongs to the non-repetitive/WGA-negative nucleoporin family.</text>
</comment>
<sequence>MNNVIAGSVNEAFSCFCDSISQLNEQDKAKLNLDSYFHDTTTISNEYTNNNAFVKGITTAFPEPLASIIHNPLSIPYKLGFLLNTNRVWLTTNKTLYIWNFLETDNIFRYDCHDNIERVEICEKQKELYVCTRNSLFVHSFSIDTDNRLKILSKTDARTNGVVMSNILNTDTGRTFMQGDDGHLYELNIDRDSNGLAVGIKKFTCITEQSYFRLLSLFVKSVPEVPVKKIALNNEEKTLYILLKDSTIQAVDIQGNNFVYGHKFKATMVEDIQLVPTSESRIIDLIAIDRKGNRYYLSNKASGIGVVHERLAPPILGSLLFNQFTNEALQHSFYGSGVFAAIVSKSSDNYLLLTRTALTKTAQTQPVFNEDFYAEKLNDTLMIMESELNTPGRYIENIIEASGKPQRQLLALNKNGVTFYKEQRLIEQFSTLLAKGNPSVIIEFTEKYGVDETLALCLLTSIISPAHNREATSFLYEYPSVDNGLLLYISRLLKDIRTVDILAEDVPLDAFNFVADQLEKLHSFLQQARINISNDLLAYTIRCKEGVRLVQFIYEVCLRNEAARKKLVDYAPLTFEKLVSTEKGAFAAKNVVGLESLRRAEVELNKERELDQSLTHFKKIIELISLDQLKELCSKYCALRGNIESMKLVLAKYQLVNSDQKTQIYELIYDTLRSAFDEPEERLRVILQESLDLLDEENYHEIIYQWLIDNKQERALVTLTTPHLVQFFTTKLPESVGYHYLFEYYTYRSEYYDAIVALKRLSTVTRNVDLDKRVHYLERACDLMDKSADISNGEKQELLALYKEATIQTKIRNVLQQRHESDSISLVQSLNDVLKPAKELYHNIALPQNLYEEALYLMDFMELYDWKYAQLAWERIVKENKDSNALRNKLITMGKDLYPSIASYPVFMLVHILDAHCQAYPEEFKDEFVISTLTEVGIPQEIISEARTAKV</sequence>
<dbReference type="PANTHER" id="PTHR10350">
    <property type="entry name" value="NUCLEAR PORE COMPLEX PROTEIN NUP155"/>
    <property type="match status" value="1"/>
</dbReference>
<keyword evidence="8" id="KW-1185">Reference proteome</keyword>
<dbReference type="Gene3D" id="1.20.120.1880">
    <property type="entry name" value="Nucleoporin, helical C-terminal domain"/>
    <property type="match status" value="1"/>
</dbReference>
<dbReference type="Gene3D" id="1.25.40.440">
    <property type="entry name" value="Nucleoporin, helical domain, central subdomain"/>
    <property type="match status" value="1"/>
</dbReference>
<dbReference type="PANTHER" id="PTHR10350:SF6">
    <property type="entry name" value="NUCLEAR PORE COMPLEX PROTEIN NUP155"/>
    <property type="match status" value="1"/>
</dbReference>
<dbReference type="GO" id="GO:0006606">
    <property type="term" value="P:protein import into nucleus"/>
    <property type="evidence" value="ECO:0007669"/>
    <property type="project" value="TreeGrafter"/>
</dbReference>
<dbReference type="InterPro" id="IPR011044">
    <property type="entry name" value="Quino_amine_DH_bsu"/>
</dbReference>
<dbReference type="InterPro" id="IPR014908">
    <property type="entry name" value="Nucleoporin_Nup133/Nup155_N"/>
</dbReference>